<accession>A0A934VGB1</accession>
<evidence type="ECO:0000313" key="2">
    <source>
        <dbReference type="Proteomes" id="UP000658278"/>
    </source>
</evidence>
<organism evidence="1 2">
    <name type="scientific">Haloferula rosea</name>
    <dbReference type="NCBI Taxonomy" id="490093"/>
    <lineage>
        <taxon>Bacteria</taxon>
        <taxon>Pseudomonadati</taxon>
        <taxon>Verrucomicrobiota</taxon>
        <taxon>Verrucomicrobiia</taxon>
        <taxon>Verrucomicrobiales</taxon>
        <taxon>Verrucomicrobiaceae</taxon>
        <taxon>Haloferula</taxon>
    </lineage>
</organism>
<dbReference type="Proteomes" id="UP000658278">
    <property type="component" value="Unassembled WGS sequence"/>
</dbReference>
<dbReference type="RefSeq" id="WP_200280059.1">
    <property type="nucleotide sequence ID" value="NZ_JAENII010000009.1"/>
</dbReference>
<protein>
    <submittedName>
        <fullName evidence="1">Uncharacterized protein</fullName>
    </submittedName>
</protein>
<proteinExistence type="predicted"/>
<comment type="caution">
    <text evidence="1">The sequence shown here is derived from an EMBL/GenBank/DDBJ whole genome shotgun (WGS) entry which is preliminary data.</text>
</comment>
<dbReference type="AlphaFoldDB" id="A0A934VGB1"/>
<name>A0A934VGB1_9BACT</name>
<dbReference type="EMBL" id="JAENII010000009">
    <property type="protein sequence ID" value="MBK1827852.1"/>
    <property type="molecule type" value="Genomic_DNA"/>
</dbReference>
<evidence type="ECO:0000313" key="1">
    <source>
        <dbReference type="EMBL" id="MBK1827852.1"/>
    </source>
</evidence>
<keyword evidence="2" id="KW-1185">Reference proteome</keyword>
<sequence>MRILQFLVAAFVCLPWLHAQDKGRAIKVRTLCFEMVPQAPRDVVVSGDPTLANREDVALSRRLSSEQTNLLLTGNTVRLGEMGTTDDGKPVLNAMAEAKLPSSGSQFLLLLVPSGEKEGKVYRCLVLPDEAKAFPAGAFRFVNLSPSRLRFALGARPIEVGPGAVKVMDEIGGVREDGRFPYVAQHHEGGVWNRLSTGYWTSHEKTRSLQVVYLDPRTKRLTLRGFDDKLLMRDRS</sequence>
<gene>
    <name evidence="1" type="ORF">JIN81_12545</name>
</gene>
<reference evidence="1" key="1">
    <citation type="submission" date="2021-01" db="EMBL/GenBank/DDBJ databases">
        <title>Modified the classification status of verrucomicrobia.</title>
        <authorList>
            <person name="Feng X."/>
        </authorList>
    </citation>
    <scope>NUCLEOTIDE SEQUENCE</scope>
    <source>
        <strain evidence="1">KCTC 22201</strain>
    </source>
</reference>